<reference evidence="1" key="1">
    <citation type="journal article" date="2021" name="Front. Plant Sci.">
        <title>Chromosome-Scale Genome Assembly for Chinese Sour Jujube and Insights Into Its Genome Evolution and Domestication Signature.</title>
        <authorList>
            <person name="Shen L.-Y."/>
            <person name="Luo H."/>
            <person name="Wang X.-L."/>
            <person name="Wang X.-M."/>
            <person name="Qiu X.-J."/>
            <person name="Liu H."/>
            <person name="Zhou S.-S."/>
            <person name="Jia K.-H."/>
            <person name="Nie S."/>
            <person name="Bao Y.-T."/>
            <person name="Zhang R.-G."/>
            <person name="Yun Q.-Z."/>
            <person name="Chai Y.-H."/>
            <person name="Lu J.-Y."/>
            <person name="Li Y."/>
            <person name="Zhao S.-W."/>
            <person name="Mao J.-F."/>
            <person name="Jia S.-G."/>
            <person name="Mao Y.-M."/>
        </authorList>
    </citation>
    <scope>NUCLEOTIDE SEQUENCE</scope>
    <source>
        <strain evidence="1">AT0</strain>
        <tissue evidence="1">Leaf</tissue>
    </source>
</reference>
<evidence type="ECO:0000313" key="1">
    <source>
        <dbReference type="EMBL" id="KAH7511189.1"/>
    </source>
</evidence>
<protein>
    <submittedName>
        <fullName evidence="1">Uncharacterized protein</fullName>
    </submittedName>
</protein>
<name>A0A978U9F4_ZIZJJ</name>
<accession>A0A978U9F4</accession>
<evidence type="ECO:0000313" key="2">
    <source>
        <dbReference type="Proteomes" id="UP000813462"/>
    </source>
</evidence>
<dbReference type="Proteomes" id="UP000813462">
    <property type="component" value="Unassembled WGS sequence"/>
</dbReference>
<dbReference type="AlphaFoldDB" id="A0A978U9F4"/>
<proteinExistence type="predicted"/>
<comment type="caution">
    <text evidence="1">The sequence shown here is derived from an EMBL/GenBank/DDBJ whole genome shotgun (WGS) entry which is preliminary data.</text>
</comment>
<organism evidence="1 2">
    <name type="scientific">Ziziphus jujuba var. spinosa</name>
    <dbReference type="NCBI Taxonomy" id="714518"/>
    <lineage>
        <taxon>Eukaryota</taxon>
        <taxon>Viridiplantae</taxon>
        <taxon>Streptophyta</taxon>
        <taxon>Embryophyta</taxon>
        <taxon>Tracheophyta</taxon>
        <taxon>Spermatophyta</taxon>
        <taxon>Magnoliopsida</taxon>
        <taxon>eudicotyledons</taxon>
        <taxon>Gunneridae</taxon>
        <taxon>Pentapetalae</taxon>
        <taxon>rosids</taxon>
        <taxon>fabids</taxon>
        <taxon>Rosales</taxon>
        <taxon>Rhamnaceae</taxon>
        <taxon>Paliureae</taxon>
        <taxon>Ziziphus</taxon>
    </lineage>
</organism>
<sequence length="82" mass="9037">MGKRLNKLLEAPASMACHSDGELPDTSSLKKRLEHKLERTFSVPKCARFCVPMELNLLILGEACPTTLEKVCLHASEDSPAK</sequence>
<gene>
    <name evidence="1" type="ORF">FEM48_ZijujUnG0033900</name>
</gene>
<dbReference type="EMBL" id="JAEACU010000195">
    <property type="protein sequence ID" value="KAH7511189.1"/>
    <property type="molecule type" value="Genomic_DNA"/>
</dbReference>